<feature type="domain" description="Pyridoxamine 5'-phosphate oxidase N-terminal" evidence="1">
    <location>
        <begin position="32"/>
        <end position="131"/>
    </location>
</feature>
<reference evidence="2 3" key="1">
    <citation type="submission" date="2017-08" db="EMBL/GenBank/DDBJ databases">
        <title>Fine stratification of microbial communities through a metagenomic profile of the photic zone.</title>
        <authorList>
            <person name="Haro-Moreno J.M."/>
            <person name="Lopez-Perez M."/>
            <person name="De La Torre J."/>
            <person name="Picazo A."/>
            <person name="Camacho A."/>
            <person name="Rodriguez-Valera F."/>
        </authorList>
    </citation>
    <scope>NUCLEOTIDE SEQUENCE [LARGE SCALE GENOMIC DNA]</scope>
    <source>
        <strain evidence="2">MED-G28</strain>
    </source>
</reference>
<dbReference type="EMBL" id="NTJZ01000022">
    <property type="protein sequence ID" value="PDH32129.1"/>
    <property type="molecule type" value="Genomic_DNA"/>
</dbReference>
<comment type="caution">
    <text evidence="2">The sequence shown here is derived from an EMBL/GenBank/DDBJ whole genome shotgun (WGS) entry which is preliminary data.</text>
</comment>
<evidence type="ECO:0000313" key="3">
    <source>
        <dbReference type="Proteomes" id="UP000219329"/>
    </source>
</evidence>
<evidence type="ECO:0000259" key="1">
    <source>
        <dbReference type="Pfam" id="PF01243"/>
    </source>
</evidence>
<dbReference type="PANTHER" id="PTHR42815">
    <property type="entry name" value="FAD-BINDING, PUTATIVE (AFU_ORTHOLOGUE AFUA_6G07600)-RELATED"/>
    <property type="match status" value="1"/>
</dbReference>
<dbReference type="Pfam" id="PF01243">
    <property type="entry name" value="PNPOx_N"/>
    <property type="match status" value="1"/>
</dbReference>
<protein>
    <submittedName>
        <fullName evidence="2">Phosphohydrolase</fullName>
    </submittedName>
</protein>
<dbReference type="Proteomes" id="UP000219329">
    <property type="component" value="Unassembled WGS sequence"/>
</dbReference>
<sequence>MKEHQIISEEQLRELMGEPIHPLVVAKRTPLLTPSIKKYIELSPFAALATHLPDGSSDISPRGDPPGWVYIRDEKTLILPERPGNKNFDSLINIINQPKISLLFMIPDVLETVRINGSAIISTDPELLALFPINGKLPELCIVVTIEEALGHCSKAYRRSKLWEDDYKSKGKAPSLAELMSDHLNLDQGMSQELNEGIENDTKERMY</sequence>
<name>A0A2A5W6L4_9GAMM</name>
<dbReference type="Gene3D" id="2.30.110.10">
    <property type="entry name" value="Electron Transport, Fmn-binding Protein, Chain A"/>
    <property type="match status" value="1"/>
</dbReference>
<dbReference type="InterPro" id="IPR024029">
    <property type="entry name" value="Pyridox_Oxase_FMN-dep"/>
</dbReference>
<organism evidence="2 3">
    <name type="scientific">OM182 bacterium MED-G28</name>
    <dbReference type="NCBI Taxonomy" id="1986256"/>
    <lineage>
        <taxon>Bacteria</taxon>
        <taxon>Pseudomonadati</taxon>
        <taxon>Pseudomonadota</taxon>
        <taxon>Gammaproteobacteria</taxon>
        <taxon>OMG group</taxon>
        <taxon>OM182 clade</taxon>
    </lineage>
</organism>
<dbReference type="InterPro" id="IPR011576">
    <property type="entry name" value="Pyridox_Oxase_N"/>
</dbReference>
<gene>
    <name evidence="2" type="ORF">CNF02_12935</name>
</gene>
<dbReference type="InterPro" id="IPR012349">
    <property type="entry name" value="Split_barrel_FMN-bd"/>
</dbReference>
<evidence type="ECO:0000313" key="2">
    <source>
        <dbReference type="EMBL" id="PDH32129.1"/>
    </source>
</evidence>
<proteinExistence type="predicted"/>
<keyword evidence="2" id="KW-0378">Hydrolase</keyword>
<dbReference type="PANTHER" id="PTHR42815:SF2">
    <property type="entry name" value="FAD-BINDING, PUTATIVE (AFU_ORTHOLOGUE AFUA_6G07600)-RELATED"/>
    <property type="match status" value="1"/>
</dbReference>
<dbReference type="AlphaFoldDB" id="A0A2A5W6L4"/>
<dbReference type="NCBIfam" id="TIGR04025">
    <property type="entry name" value="PPOX_FMN_DR2398"/>
    <property type="match status" value="1"/>
</dbReference>
<dbReference type="SUPFAM" id="SSF50475">
    <property type="entry name" value="FMN-binding split barrel"/>
    <property type="match status" value="1"/>
</dbReference>
<dbReference type="GO" id="GO:0016787">
    <property type="term" value="F:hydrolase activity"/>
    <property type="evidence" value="ECO:0007669"/>
    <property type="project" value="UniProtKB-KW"/>
</dbReference>
<accession>A0A2A5W6L4</accession>